<feature type="coiled-coil region" evidence="4">
    <location>
        <begin position="812"/>
        <end position="839"/>
    </location>
</feature>
<keyword evidence="3" id="KW-0206">Cytoskeleton</keyword>
<feature type="compositionally biased region" description="Basic and acidic residues" evidence="5">
    <location>
        <begin position="509"/>
        <end position="534"/>
    </location>
</feature>
<feature type="compositionally biased region" description="Polar residues" evidence="5">
    <location>
        <begin position="696"/>
        <end position="721"/>
    </location>
</feature>
<evidence type="ECO:0000313" key="8">
    <source>
        <dbReference type="EMBL" id="KAK4507395.1"/>
    </source>
</evidence>
<proteinExistence type="predicted"/>
<feature type="compositionally biased region" description="Low complexity" evidence="5">
    <location>
        <begin position="1"/>
        <end position="19"/>
    </location>
</feature>
<comment type="caution">
    <text evidence="8">The sequence shown here is derived from an EMBL/GenBank/DDBJ whole genome shotgun (WGS) entry which is preliminary data.</text>
</comment>
<dbReference type="InterPro" id="IPR051756">
    <property type="entry name" value="Centrosomal_MT-associated"/>
</dbReference>
<feature type="region of interest" description="Disordered" evidence="5">
    <location>
        <begin position="410"/>
        <end position="430"/>
    </location>
</feature>
<dbReference type="Pfam" id="PF06657">
    <property type="entry name" value="Cep57_MT_bd"/>
    <property type="match status" value="1"/>
</dbReference>
<feature type="compositionally biased region" description="Acidic residues" evidence="5">
    <location>
        <begin position="932"/>
        <end position="942"/>
    </location>
</feature>
<evidence type="ECO:0000256" key="1">
    <source>
        <dbReference type="ARBA" id="ARBA00004267"/>
    </source>
</evidence>
<keyword evidence="2" id="KW-0963">Cytoplasm</keyword>
<dbReference type="Proteomes" id="UP001305779">
    <property type="component" value="Unassembled WGS sequence"/>
</dbReference>
<evidence type="ECO:0000256" key="3">
    <source>
        <dbReference type="ARBA" id="ARBA00023212"/>
    </source>
</evidence>
<comment type="subcellular location">
    <subcellularLocation>
        <location evidence="1">Cytoplasm</location>
        <location evidence="1">Cytoskeleton</location>
        <location evidence="1">Microtubule organizing center</location>
    </subcellularLocation>
</comment>
<evidence type="ECO:0000259" key="6">
    <source>
        <dbReference type="Pfam" id="PF06657"/>
    </source>
</evidence>
<dbReference type="Pfam" id="PF14197">
    <property type="entry name" value="Cep57_CLD_2"/>
    <property type="match status" value="1"/>
</dbReference>
<feature type="domain" description="PPC89 centrosome localisation" evidence="7">
    <location>
        <begin position="363"/>
        <end position="418"/>
    </location>
</feature>
<feature type="compositionally biased region" description="Basic and acidic residues" evidence="5">
    <location>
        <begin position="483"/>
        <end position="502"/>
    </location>
</feature>
<dbReference type="EMBL" id="JAXOVC010000001">
    <property type="protein sequence ID" value="KAK4507395.1"/>
    <property type="molecule type" value="Genomic_DNA"/>
</dbReference>
<feature type="domain" description="Cep57 centrosome microtubule-binding" evidence="6">
    <location>
        <begin position="803"/>
        <end position="879"/>
    </location>
</feature>
<protein>
    <recommendedName>
        <fullName evidence="10">Cep57 centrosome microtubule-binding domain-containing protein</fullName>
    </recommendedName>
</protein>
<feature type="region of interest" description="Disordered" evidence="5">
    <location>
        <begin position="920"/>
        <end position="961"/>
    </location>
</feature>
<organism evidence="8 9">
    <name type="scientific">Zasmidium cellare</name>
    <name type="common">Wine cellar mold</name>
    <name type="synonym">Racodium cellare</name>
    <dbReference type="NCBI Taxonomy" id="395010"/>
    <lineage>
        <taxon>Eukaryota</taxon>
        <taxon>Fungi</taxon>
        <taxon>Dikarya</taxon>
        <taxon>Ascomycota</taxon>
        <taxon>Pezizomycotina</taxon>
        <taxon>Dothideomycetes</taxon>
        <taxon>Dothideomycetidae</taxon>
        <taxon>Mycosphaerellales</taxon>
        <taxon>Mycosphaerellaceae</taxon>
        <taxon>Zasmidium</taxon>
    </lineage>
</organism>
<sequence>MAHSAAAAARTRFASSRASSPHDDNTFATATATSFKDAIHSTPQFDNNATDDDIPLHYNQFPDPSEAGSDGSADMSIELGRGIKRGARRDHDMSSELVFNFGNENSQYEITGTPPVRPRKQDGTLRREASVRRATESARANEALKKNTPGQKQRAVSDNTHLRSVQSQPPPAMATVRSSRFVSSRQTSANYGAVPTRFTANGGLESAHPTPRQQLHGNATVQSAVHTISQSFLLPDYPDITELVSGMRKDSTPLVKRATGGRSRFASATYKPLAQDHAAIEGIPLPEDEKAIFVSLQHAREKNARLESENSEGQKRIEELELQVAELKRQLQLANRRPDSALGSEDDTLDAAGFQTDKARLQGKVAALQERLSKSERKISVAEITSTRVVKERDSLVTQIAAVYFQNEELSTENEELRTAQSELSKENEKLRKTVSELMEENATLKQSQSEMEDDEPVSSARGQTRKKSQQEVNQLKRTRSTKNAEEVARTRVNEEAKQEPSHRRRSSDHHDSTFVRDLASRIEQEVRRMRDDAVSGAQTRIDEREGGSASARSRSRSKNRKASVDGESIRLERHISAPAEIGTGALDSTKGLGVFGDSRNAGRNARATIAQEDLTELSVLDPDDVANLRRKLEEEKRSGRLRKRTSSTVEAEADDTARSASRHSVPRKSSLKDLSGGMENGTGRFSVHGEDVSKVTKTVRVQSPHSSQDIFEPQQETETGSMSMLSNTSRRRRRTSETEGMTSAFIVPDITLHGSQVPMSVGEICIDHNAAKCTLCAKGDKEISIPKPIPASERDVGDVTDATIRPSKPPEEALAMVIKTLEDEIKHLKLQRESQNRLYNQHEPAISKRRRQDVKARIDVLTAQIEMRSDQVYALHDVVEGQKQQADAAKAKGEEVKGVSQQEIDETLESIGIDPVQLSGHVGRKAPVGLDDGDDLSEESVWEGLSDISSEEEVHTFGRK</sequence>
<dbReference type="InterPro" id="IPR024957">
    <property type="entry name" value="Cep57_MT-bd_dom"/>
</dbReference>
<feature type="compositionally biased region" description="Polar residues" evidence="5">
    <location>
        <begin position="148"/>
        <end position="167"/>
    </location>
</feature>
<keyword evidence="9" id="KW-1185">Reference proteome</keyword>
<dbReference type="InterPro" id="IPR025925">
    <property type="entry name" value="PPC89_CLD"/>
</dbReference>
<evidence type="ECO:0000313" key="9">
    <source>
        <dbReference type="Proteomes" id="UP001305779"/>
    </source>
</evidence>
<feature type="region of interest" description="Disordered" evidence="5">
    <location>
        <begin position="442"/>
        <end position="576"/>
    </location>
</feature>
<evidence type="ECO:0000256" key="5">
    <source>
        <dbReference type="SAM" id="MobiDB-lite"/>
    </source>
</evidence>
<name>A0ABR0F144_ZASCE</name>
<gene>
    <name evidence="8" type="ORF">PRZ48_001130</name>
</gene>
<evidence type="ECO:0000259" key="7">
    <source>
        <dbReference type="Pfam" id="PF14197"/>
    </source>
</evidence>
<dbReference type="PANTHER" id="PTHR19336">
    <property type="entry name" value="UNCHARACTERIZED DUF1167"/>
    <property type="match status" value="1"/>
</dbReference>
<accession>A0ABR0F144</accession>
<evidence type="ECO:0000256" key="2">
    <source>
        <dbReference type="ARBA" id="ARBA00022490"/>
    </source>
</evidence>
<reference evidence="8 9" key="1">
    <citation type="journal article" date="2023" name="G3 (Bethesda)">
        <title>A chromosome-level genome assembly of Zasmidium syzygii isolated from banana leaves.</title>
        <authorList>
            <person name="van Westerhoven A.C."/>
            <person name="Mehrabi R."/>
            <person name="Talebi R."/>
            <person name="Steentjes M.B.F."/>
            <person name="Corcolon B."/>
            <person name="Chong P.A."/>
            <person name="Kema G.H.J."/>
            <person name="Seidl M.F."/>
        </authorList>
    </citation>
    <scope>NUCLEOTIDE SEQUENCE [LARGE SCALE GENOMIC DNA]</scope>
    <source>
        <strain evidence="8 9">P124</strain>
    </source>
</reference>
<feature type="compositionally biased region" description="Basic and acidic residues" evidence="5">
    <location>
        <begin position="563"/>
        <end position="576"/>
    </location>
</feature>
<feature type="region of interest" description="Disordered" evidence="5">
    <location>
        <begin position="635"/>
        <end position="741"/>
    </location>
</feature>
<feature type="region of interest" description="Disordered" evidence="5">
    <location>
        <begin position="41"/>
        <end position="75"/>
    </location>
</feature>
<evidence type="ECO:0008006" key="10">
    <source>
        <dbReference type="Google" id="ProtNLM"/>
    </source>
</evidence>
<dbReference type="PANTHER" id="PTHR19336:SF9">
    <property type="entry name" value="SPINDLE POLE BODY PROTEIN PPC89"/>
    <property type="match status" value="1"/>
</dbReference>
<feature type="region of interest" description="Disordered" evidence="5">
    <location>
        <begin position="106"/>
        <end position="178"/>
    </location>
</feature>
<feature type="region of interest" description="Disordered" evidence="5">
    <location>
        <begin position="1"/>
        <end position="29"/>
    </location>
</feature>
<keyword evidence="4" id="KW-0175">Coiled coil</keyword>
<evidence type="ECO:0000256" key="4">
    <source>
        <dbReference type="SAM" id="Coils"/>
    </source>
</evidence>
<feature type="compositionally biased region" description="Basic and acidic residues" evidence="5">
    <location>
        <begin position="119"/>
        <end position="136"/>
    </location>
</feature>